<dbReference type="PANTHER" id="PTHR43798:SF31">
    <property type="entry name" value="AB HYDROLASE SUPERFAMILY PROTEIN YCLE"/>
    <property type="match status" value="1"/>
</dbReference>
<evidence type="ECO:0000256" key="2">
    <source>
        <dbReference type="ARBA" id="ARBA00022801"/>
    </source>
</evidence>
<dbReference type="InterPro" id="IPR000073">
    <property type="entry name" value="AB_hydrolase_1"/>
</dbReference>
<feature type="domain" description="AB hydrolase-1" evidence="5">
    <location>
        <begin position="64"/>
        <end position="167"/>
    </location>
</feature>
<sequence>MRLIATLAAALALAVPVAAQDLPPLPSSPADWSEPDRALMVEVEGGHVWVRVNGDLDADAEPAIFIHGGPGGTHVGFGNMLSIADERAVILYDQLDSGMSAHPSDPANWRVERFVGELEAIRQELGVERWHLVGHSWGAALALEYAAAYPQHTASAVLGGTYISTPHWIMGTNLLIRELPDDVAADILACEGDTPPDEFTCSRATNAFYAAYNGRPDRPAASPEQLAYRERFSGSGFNRVLYNAMWGPSEFRASGSLVGYDGTPLLSRVDGSRVLFMVGQHDEAQLDQVLDFVRLTPGSELAVVPGGSHSFISERPAEAEALLRAWLARKDAEDTE</sequence>
<dbReference type="EMBL" id="JBBYHV010000001">
    <property type="protein sequence ID" value="MEL1250551.1"/>
    <property type="molecule type" value="Genomic_DNA"/>
</dbReference>
<comment type="similarity">
    <text evidence="1 3">Belongs to the peptidase S33 family.</text>
</comment>
<accession>A0ABU9IDQ8</accession>
<proteinExistence type="inferred from homology"/>
<feature type="signal peptide" evidence="4">
    <location>
        <begin position="1"/>
        <end position="19"/>
    </location>
</feature>
<name>A0ABU9IDQ8_9SPHN</name>
<evidence type="ECO:0000259" key="5">
    <source>
        <dbReference type="Pfam" id="PF00561"/>
    </source>
</evidence>
<evidence type="ECO:0000256" key="1">
    <source>
        <dbReference type="ARBA" id="ARBA00010088"/>
    </source>
</evidence>
<dbReference type="InterPro" id="IPR002410">
    <property type="entry name" value="Peptidase_S33"/>
</dbReference>
<keyword evidence="7" id="KW-1185">Reference proteome</keyword>
<dbReference type="Proteomes" id="UP001497045">
    <property type="component" value="Unassembled WGS sequence"/>
</dbReference>
<reference evidence="6 7" key="1">
    <citation type="submission" date="2024-04" db="EMBL/GenBank/DDBJ databases">
        <title>Aurantiacibacter sp. DGU6 16S ribosomal RNA gene Genome sequencing and assembly.</title>
        <authorList>
            <person name="Park S."/>
        </authorList>
    </citation>
    <scope>NUCLEOTIDE SEQUENCE [LARGE SCALE GENOMIC DNA]</scope>
    <source>
        <strain evidence="6 7">DGU6</strain>
    </source>
</reference>
<evidence type="ECO:0000256" key="4">
    <source>
        <dbReference type="SAM" id="SignalP"/>
    </source>
</evidence>
<evidence type="ECO:0000256" key="3">
    <source>
        <dbReference type="PIRNR" id="PIRNR005539"/>
    </source>
</evidence>
<dbReference type="PANTHER" id="PTHR43798">
    <property type="entry name" value="MONOACYLGLYCEROL LIPASE"/>
    <property type="match status" value="1"/>
</dbReference>
<dbReference type="InterPro" id="IPR005945">
    <property type="entry name" value="Pro_imino_pep"/>
</dbReference>
<dbReference type="Gene3D" id="3.40.50.1820">
    <property type="entry name" value="alpha/beta hydrolase"/>
    <property type="match status" value="1"/>
</dbReference>
<evidence type="ECO:0000313" key="7">
    <source>
        <dbReference type="Proteomes" id="UP001497045"/>
    </source>
</evidence>
<keyword evidence="4" id="KW-0732">Signal</keyword>
<keyword evidence="2 3" id="KW-0378">Hydrolase</keyword>
<dbReference type="Pfam" id="PF00561">
    <property type="entry name" value="Abhydrolase_1"/>
    <property type="match status" value="1"/>
</dbReference>
<dbReference type="InterPro" id="IPR050266">
    <property type="entry name" value="AB_hydrolase_sf"/>
</dbReference>
<dbReference type="SUPFAM" id="SSF53474">
    <property type="entry name" value="alpha/beta-Hydrolases"/>
    <property type="match status" value="1"/>
</dbReference>
<dbReference type="GO" id="GO:0016787">
    <property type="term" value="F:hydrolase activity"/>
    <property type="evidence" value="ECO:0007669"/>
    <property type="project" value="UniProtKB-KW"/>
</dbReference>
<evidence type="ECO:0000313" key="6">
    <source>
        <dbReference type="EMBL" id="MEL1250551.1"/>
    </source>
</evidence>
<dbReference type="PRINTS" id="PR00793">
    <property type="entry name" value="PROAMNOPTASE"/>
</dbReference>
<dbReference type="InterPro" id="IPR029058">
    <property type="entry name" value="AB_hydrolase_fold"/>
</dbReference>
<feature type="chain" id="PRO_5047103401" evidence="4">
    <location>
        <begin position="20"/>
        <end position="336"/>
    </location>
</feature>
<dbReference type="PIRSF" id="PIRSF005539">
    <property type="entry name" value="Pept_S33_TRI_F1"/>
    <property type="match status" value="1"/>
</dbReference>
<organism evidence="6 7">
    <name type="scientific">Aurantiacibacter gilvus</name>
    <dbReference type="NCBI Taxonomy" id="3139141"/>
    <lineage>
        <taxon>Bacteria</taxon>
        <taxon>Pseudomonadati</taxon>
        <taxon>Pseudomonadota</taxon>
        <taxon>Alphaproteobacteria</taxon>
        <taxon>Sphingomonadales</taxon>
        <taxon>Erythrobacteraceae</taxon>
        <taxon>Aurantiacibacter</taxon>
    </lineage>
</organism>
<gene>
    <name evidence="6" type="ORF">AAEO60_07705</name>
</gene>
<dbReference type="NCBIfam" id="TIGR01250">
    <property type="entry name" value="pro_imino_pep_2"/>
    <property type="match status" value="1"/>
</dbReference>
<dbReference type="RefSeq" id="WP_341673070.1">
    <property type="nucleotide sequence ID" value="NZ_JBBYHV010000001.1"/>
</dbReference>
<comment type="caution">
    <text evidence="6">The sequence shown here is derived from an EMBL/GenBank/DDBJ whole genome shotgun (WGS) entry which is preliminary data.</text>
</comment>
<protein>
    <submittedName>
        <fullName evidence="6">Proline iminopeptidase-family hydrolase</fullName>
    </submittedName>
</protein>